<comment type="subunit">
    <text evidence="4">Homodimer. Associates with internalized INSR complexes on Golgi/endosomal membranes. Interacts with INSR; ATIC together with PRKAA2/AMPK2 and HACD3/PTPLAD1 is proposed to be part of a signaling network regulating INSR autophosphorylation and endocytosis.</text>
</comment>
<dbReference type="InterPro" id="IPR011607">
    <property type="entry name" value="MGS-like_dom"/>
</dbReference>
<dbReference type="InterPro" id="IPR002695">
    <property type="entry name" value="PurH-like"/>
</dbReference>
<dbReference type="GO" id="GO:0004643">
    <property type="term" value="F:phosphoribosylaminoimidazolecarboxamide formyltransferase activity"/>
    <property type="evidence" value="ECO:0007669"/>
    <property type="project" value="UniProtKB-EC"/>
</dbReference>
<evidence type="ECO:0000313" key="9">
    <source>
        <dbReference type="WBParaSite" id="jg4203"/>
    </source>
</evidence>
<evidence type="ECO:0000256" key="6">
    <source>
        <dbReference type="ARBA" id="ARBA00048341"/>
    </source>
</evidence>
<dbReference type="WBParaSite" id="jg4203">
    <property type="protein sequence ID" value="jg4203"/>
    <property type="gene ID" value="jg4203"/>
</dbReference>
<keyword evidence="8" id="KW-1185">Reference proteome</keyword>
<evidence type="ECO:0000256" key="5">
    <source>
        <dbReference type="ARBA" id="ARBA00047515"/>
    </source>
</evidence>
<organism evidence="8 9">
    <name type="scientific">Ditylenchus dipsaci</name>
    <dbReference type="NCBI Taxonomy" id="166011"/>
    <lineage>
        <taxon>Eukaryota</taxon>
        <taxon>Metazoa</taxon>
        <taxon>Ecdysozoa</taxon>
        <taxon>Nematoda</taxon>
        <taxon>Chromadorea</taxon>
        <taxon>Rhabditida</taxon>
        <taxon>Tylenchina</taxon>
        <taxon>Tylenchomorpha</taxon>
        <taxon>Sphaerularioidea</taxon>
        <taxon>Anguinidae</taxon>
        <taxon>Anguininae</taxon>
        <taxon>Ditylenchus</taxon>
    </lineage>
</organism>
<comment type="catalytic activity">
    <reaction evidence="5">
        <text>(6R)-10-formyltetrahydrofolate + 5-amino-1-(5-phospho-beta-D-ribosyl)imidazole-4-carboxamide = 5-formamido-1-(5-phospho-D-ribosyl)imidazole-4-carboxamide + (6S)-5,6,7,8-tetrahydrofolate</text>
        <dbReference type="Rhea" id="RHEA:22192"/>
        <dbReference type="ChEBI" id="CHEBI:57453"/>
        <dbReference type="ChEBI" id="CHEBI:58467"/>
        <dbReference type="ChEBI" id="CHEBI:58475"/>
        <dbReference type="ChEBI" id="CHEBI:195366"/>
        <dbReference type="EC" id="2.1.2.3"/>
    </reaction>
    <physiologicalReaction direction="left-to-right" evidence="5">
        <dbReference type="Rhea" id="RHEA:22193"/>
    </physiologicalReaction>
</comment>
<evidence type="ECO:0000259" key="7">
    <source>
        <dbReference type="PROSITE" id="PS51855"/>
    </source>
</evidence>
<dbReference type="GO" id="GO:0003937">
    <property type="term" value="F:IMP cyclohydrolase activity"/>
    <property type="evidence" value="ECO:0007669"/>
    <property type="project" value="UniProtKB-EC"/>
</dbReference>
<dbReference type="InterPro" id="IPR036914">
    <property type="entry name" value="MGS-like_dom_sf"/>
</dbReference>
<protein>
    <recommendedName>
        <fullName evidence="2">Bifunctional purine biosynthesis protein ATIC</fullName>
    </recommendedName>
    <alternativeName>
        <fullName evidence="3">AICAR transformylase/inosine monophosphate cyclohydrolase</fullName>
    </alternativeName>
</protein>
<comment type="catalytic activity">
    <reaction evidence="1">
        <text>10-formyldihydrofolate + 5-amino-1-(5-phospho-beta-D-ribosyl)imidazole-4-carboxamide = 5-formamido-1-(5-phospho-D-ribosyl)imidazole-4-carboxamide + 7,8-dihydrofolate</text>
        <dbReference type="Rhea" id="RHEA:59144"/>
        <dbReference type="ChEBI" id="CHEBI:57451"/>
        <dbReference type="ChEBI" id="CHEBI:57452"/>
        <dbReference type="ChEBI" id="CHEBI:58467"/>
        <dbReference type="ChEBI" id="CHEBI:58475"/>
    </reaction>
    <physiologicalReaction direction="left-to-right" evidence="1">
        <dbReference type="Rhea" id="RHEA:59145"/>
    </physiologicalReaction>
</comment>
<evidence type="ECO:0000256" key="3">
    <source>
        <dbReference type="ARBA" id="ARBA00032307"/>
    </source>
</evidence>
<proteinExistence type="predicted"/>
<sequence length="126" mass="13589">MSQQKPLAIISVWDKKGVLELAQELEQAGLQLVGSGGTAQHLRDNGLDVEDVANLTKFQEMLGGRVKTLHPAVHAGILARDTQEDIQDLQKNGYRPVAVVVCNLYPSNSASNSRTAPCLKPSNTLT</sequence>
<reference evidence="9" key="1">
    <citation type="submission" date="2022-11" db="UniProtKB">
        <authorList>
            <consortium name="WormBaseParasite"/>
        </authorList>
    </citation>
    <scope>IDENTIFICATION</scope>
</reference>
<dbReference type="SMART" id="SM00851">
    <property type="entry name" value="MGS"/>
    <property type="match status" value="1"/>
</dbReference>
<evidence type="ECO:0000256" key="4">
    <source>
        <dbReference type="ARBA" id="ARBA00046691"/>
    </source>
</evidence>
<feature type="domain" description="MGS-like" evidence="7">
    <location>
        <begin position="1"/>
        <end position="126"/>
    </location>
</feature>
<name>A0A915EA97_9BILA</name>
<dbReference type="Gene3D" id="3.40.50.1380">
    <property type="entry name" value="Methylglyoxal synthase-like domain"/>
    <property type="match status" value="1"/>
</dbReference>
<evidence type="ECO:0000256" key="1">
    <source>
        <dbReference type="ARBA" id="ARBA00000945"/>
    </source>
</evidence>
<comment type="catalytic activity">
    <reaction evidence="6">
        <text>IMP + H2O = 5-formamido-1-(5-phospho-D-ribosyl)imidazole-4-carboxamide</text>
        <dbReference type="Rhea" id="RHEA:18445"/>
        <dbReference type="ChEBI" id="CHEBI:15377"/>
        <dbReference type="ChEBI" id="CHEBI:58053"/>
        <dbReference type="ChEBI" id="CHEBI:58467"/>
        <dbReference type="EC" id="3.5.4.10"/>
    </reaction>
    <physiologicalReaction direction="right-to-left" evidence="6">
        <dbReference type="Rhea" id="RHEA:18447"/>
    </physiologicalReaction>
</comment>
<dbReference type="GO" id="GO:0006189">
    <property type="term" value="P:'de novo' IMP biosynthetic process"/>
    <property type="evidence" value="ECO:0007669"/>
    <property type="project" value="TreeGrafter"/>
</dbReference>
<dbReference type="PANTHER" id="PTHR11692:SF0">
    <property type="entry name" value="BIFUNCTIONAL PURINE BIOSYNTHESIS PROTEIN ATIC"/>
    <property type="match status" value="1"/>
</dbReference>
<evidence type="ECO:0000256" key="2">
    <source>
        <dbReference type="ARBA" id="ARBA00017905"/>
    </source>
</evidence>
<accession>A0A915EA97</accession>
<dbReference type="Pfam" id="PF02142">
    <property type="entry name" value="MGS"/>
    <property type="match status" value="1"/>
</dbReference>
<dbReference type="Proteomes" id="UP000887574">
    <property type="component" value="Unplaced"/>
</dbReference>
<dbReference type="GO" id="GO:0005829">
    <property type="term" value="C:cytosol"/>
    <property type="evidence" value="ECO:0007669"/>
    <property type="project" value="TreeGrafter"/>
</dbReference>
<dbReference type="PANTHER" id="PTHR11692">
    <property type="entry name" value="BIFUNCTIONAL PURINE BIOSYNTHESIS PROTEIN PURH"/>
    <property type="match status" value="1"/>
</dbReference>
<dbReference type="AlphaFoldDB" id="A0A915EA97"/>
<dbReference type="PROSITE" id="PS51855">
    <property type="entry name" value="MGS"/>
    <property type="match status" value="1"/>
</dbReference>
<evidence type="ECO:0000313" key="8">
    <source>
        <dbReference type="Proteomes" id="UP000887574"/>
    </source>
</evidence>
<dbReference type="SUPFAM" id="SSF52335">
    <property type="entry name" value="Methylglyoxal synthase-like"/>
    <property type="match status" value="1"/>
</dbReference>